<keyword evidence="2" id="KW-1185">Reference proteome</keyword>
<feature type="non-terminal residue" evidence="1">
    <location>
        <position position="531"/>
    </location>
</feature>
<accession>A0A9P6FWA3</accession>
<dbReference type="Proteomes" id="UP000780801">
    <property type="component" value="Unassembled WGS sequence"/>
</dbReference>
<reference evidence="1" key="1">
    <citation type="journal article" date="2020" name="Fungal Divers.">
        <title>Resolving the Mortierellaceae phylogeny through synthesis of multi-gene phylogenetics and phylogenomics.</title>
        <authorList>
            <person name="Vandepol N."/>
            <person name="Liber J."/>
            <person name="Desiro A."/>
            <person name="Na H."/>
            <person name="Kennedy M."/>
            <person name="Barry K."/>
            <person name="Grigoriev I.V."/>
            <person name="Miller A.N."/>
            <person name="O'Donnell K."/>
            <person name="Stajich J.E."/>
            <person name="Bonito G."/>
        </authorList>
    </citation>
    <scope>NUCLEOTIDE SEQUENCE</scope>
    <source>
        <strain evidence="1">KOD1015</strain>
    </source>
</reference>
<proteinExistence type="predicted"/>
<evidence type="ECO:0000313" key="1">
    <source>
        <dbReference type="EMBL" id="KAF9582778.1"/>
    </source>
</evidence>
<dbReference type="AlphaFoldDB" id="A0A9P6FWA3"/>
<name>A0A9P6FWA3_9FUNG</name>
<sequence>MVAAFDRGQGYSPEDWSNNQHGHFFQAMEDSDYKIEIPVWDPSRPLPTWYLETQAFIKRLESEDRPYPFFEKFMAFDVHIWLGLNNIRYILEMSNMFGILLGRTLVIPSFVYARSCHQYELCRLSGRLVNLAEITDPYFGRWELDINTFWDVEGMRKTLNVLTSIEFNRVMMVKHGVIVEDPEEWVASQGGDLRMPRSFGLLKVYHDLNQSISVDSQPLLSELYNRDKGITIVDVAPILTDGQLPNNGHPWSRHEQATVWKIRDSIEMSINHTSKEVIPLRWEEERLSENVTGSNGQIPLGFKQIFDTDATILHLQAGVHQCGNIPFVFTTAASVERYENVVLRELPVSETIKSAREYLLSKLHELLIQEGERTATTAAEDGDNASAEKKPPSYIGVHIRRGDFVTVQWTENASSQLVANWIVHSILSIRDQGIDLTSLGSCKANRTKPSDGNTSPYPPFSTKEKAGKGGIIPWENIASCINQRFYFSTDETSPEFIDTLRHIGGIFIEDLVDDTFIENYLRLLPYGDYIG</sequence>
<organism evidence="1 2">
    <name type="scientific">Lunasporangiospora selenospora</name>
    <dbReference type="NCBI Taxonomy" id="979761"/>
    <lineage>
        <taxon>Eukaryota</taxon>
        <taxon>Fungi</taxon>
        <taxon>Fungi incertae sedis</taxon>
        <taxon>Mucoromycota</taxon>
        <taxon>Mortierellomycotina</taxon>
        <taxon>Mortierellomycetes</taxon>
        <taxon>Mortierellales</taxon>
        <taxon>Mortierellaceae</taxon>
        <taxon>Lunasporangiospora</taxon>
    </lineage>
</organism>
<dbReference type="EMBL" id="JAABOA010000929">
    <property type="protein sequence ID" value="KAF9582778.1"/>
    <property type="molecule type" value="Genomic_DNA"/>
</dbReference>
<comment type="caution">
    <text evidence="1">The sequence shown here is derived from an EMBL/GenBank/DDBJ whole genome shotgun (WGS) entry which is preliminary data.</text>
</comment>
<dbReference type="OrthoDB" id="3345970at2759"/>
<evidence type="ECO:0000313" key="2">
    <source>
        <dbReference type="Proteomes" id="UP000780801"/>
    </source>
</evidence>
<gene>
    <name evidence="1" type="ORF">BGW38_010771</name>
</gene>
<protein>
    <submittedName>
        <fullName evidence="1">Uncharacterized protein</fullName>
    </submittedName>
</protein>